<dbReference type="RefSeq" id="WP_186761029.1">
    <property type="nucleotide sequence ID" value="NZ_BNCF01000004.1"/>
</dbReference>
<sequence>MSQPEYRRAPRRKVSDNVPVLDTMTDQVVGQLGNLSETGMLLIGSAPLVEDALYQFRFALPAPGVADATVEVGAHLLWREETRGGGQWWAGFRFIGVGGDQLTKLLAWLNAPGGEYA</sequence>
<dbReference type="GO" id="GO:0035438">
    <property type="term" value="F:cyclic-di-GMP binding"/>
    <property type="evidence" value="ECO:0007669"/>
    <property type="project" value="InterPro"/>
</dbReference>
<keyword evidence="3" id="KW-1185">Reference proteome</keyword>
<comment type="caution">
    <text evidence="2">The sequence shown here is derived from an EMBL/GenBank/DDBJ whole genome shotgun (WGS) entry which is preliminary data.</text>
</comment>
<reference evidence="2" key="1">
    <citation type="journal article" date="2014" name="Int. J. Syst. Evol. Microbiol.">
        <title>Complete genome sequence of Corynebacterium casei LMG S-19264T (=DSM 44701T), isolated from a smear-ripened cheese.</title>
        <authorList>
            <consortium name="US DOE Joint Genome Institute (JGI-PGF)"/>
            <person name="Walter F."/>
            <person name="Albersmeier A."/>
            <person name="Kalinowski J."/>
            <person name="Ruckert C."/>
        </authorList>
    </citation>
    <scope>NUCLEOTIDE SEQUENCE</scope>
    <source>
        <strain evidence="2">KCTC 32020</strain>
    </source>
</reference>
<evidence type="ECO:0000313" key="2">
    <source>
        <dbReference type="EMBL" id="GHE30002.1"/>
    </source>
</evidence>
<dbReference type="AlphaFoldDB" id="A0A919DCC4"/>
<evidence type="ECO:0000313" key="3">
    <source>
        <dbReference type="Proteomes" id="UP000636453"/>
    </source>
</evidence>
<proteinExistence type="predicted"/>
<dbReference type="SUPFAM" id="SSF141371">
    <property type="entry name" value="PilZ domain-like"/>
    <property type="match status" value="1"/>
</dbReference>
<dbReference type="InterPro" id="IPR009875">
    <property type="entry name" value="PilZ_domain"/>
</dbReference>
<protein>
    <submittedName>
        <fullName evidence="2">PilZ domain-containing protein</fullName>
    </submittedName>
</protein>
<accession>A0A919DCC4</accession>
<feature type="domain" description="PilZ" evidence="1">
    <location>
        <begin position="7"/>
        <end position="109"/>
    </location>
</feature>
<evidence type="ECO:0000259" key="1">
    <source>
        <dbReference type="Pfam" id="PF07238"/>
    </source>
</evidence>
<reference evidence="2" key="2">
    <citation type="submission" date="2020-09" db="EMBL/GenBank/DDBJ databases">
        <authorList>
            <person name="Sun Q."/>
            <person name="Kim S."/>
        </authorList>
    </citation>
    <scope>NUCLEOTIDE SEQUENCE</scope>
    <source>
        <strain evidence="2">KCTC 32020</strain>
    </source>
</reference>
<dbReference type="Proteomes" id="UP000636453">
    <property type="component" value="Unassembled WGS sequence"/>
</dbReference>
<dbReference type="Pfam" id="PF07238">
    <property type="entry name" value="PilZ"/>
    <property type="match status" value="1"/>
</dbReference>
<organism evidence="2 3">
    <name type="scientific">Vulcaniibacterium thermophilum</name>
    <dbReference type="NCBI Taxonomy" id="1169913"/>
    <lineage>
        <taxon>Bacteria</taxon>
        <taxon>Pseudomonadati</taxon>
        <taxon>Pseudomonadota</taxon>
        <taxon>Gammaproteobacteria</taxon>
        <taxon>Lysobacterales</taxon>
        <taxon>Lysobacteraceae</taxon>
        <taxon>Vulcaniibacterium</taxon>
    </lineage>
</organism>
<name>A0A919DCC4_9GAMM</name>
<gene>
    <name evidence="2" type="ORF">GCM10007167_09860</name>
</gene>
<dbReference type="EMBL" id="BNCF01000004">
    <property type="protein sequence ID" value="GHE30002.1"/>
    <property type="molecule type" value="Genomic_DNA"/>
</dbReference>